<dbReference type="InterPro" id="IPR001034">
    <property type="entry name" value="DeoR_HTH"/>
</dbReference>
<dbReference type="PANTHER" id="PTHR30363">
    <property type="entry name" value="HTH-TYPE TRANSCRIPTIONAL REGULATOR SRLR-RELATED"/>
    <property type="match status" value="1"/>
</dbReference>
<dbReference type="SMART" id="SM00420">
    <property type="entry name" value="HTH_DEOR"/>
    <property type="match status" value="1"/>
</dbReference>
<accession>A0A1H4C7J9</accession>
<dbReference type="InterPro" id="IPR018356">
    <property type="entry name" value="Tscrpt_reg_HTH_DeoR_CS"/>
</dbReference>
<gene>
    <name evidence="5" type="ORF">SAMN05192529_12835</name>
</gene>
<evidence type="ECO:0000256" key="2">
    <source>
        <dbReference type="ARBA" id="ARBA00023125"/>
    </source>
</evidence>
<dbReference type="InterPro" id="IPR014036">
    <property type="entry name" value="DeoR-like_C"/>
</dbReference>
<dbReference type="AlphaFoldDB" id="A0A1H4C7J9"/>
<dbReference type="PRINTS" id="PR00037">
    <property type="entry name" value="HTHLACR"/>
</dbReference>
<dbReference type="PANTHER" id="PTHR30363:SF44">
    <property type="entry name" value="AGA OPERON TRANSCRIPTIONAL REPRESSOR-RELATED"/>
    <property type="match status" value="1"/>
</dbReference>
<dbReference type="GO" id="GO:0003677">
    <property type="term" value="F:DNA binding"/>
    <property type="evidence" value="ECO:0007669"/>
    <property type="project" value="UniProtKB-KW"/>
</dbReference>
<dbReference type="Gene3D" id="1.10.10.10">
    <property type="entry name" value="Winged helix-like DNA-binding domain superfamily/Winged helix DNA-binding domain"/>
    <property type="match status" value="1"/>
</dbReference>
<dbReference type="Proteomes" id="UP000199041">
    <property type="component" value="Unassembled WGS sequence"/>
</dbReference>
<dbReference type="PROSITE" id="PS51000">
    <property type="entry name" value="HTH_DEOR_2"/>
    <property type="match status" value="1"/>
</dbReference>
<dbReference type="InterPro" id="IPR037171">
    <property type="entry name" value="NagB/RpiA_transferase-like"/>
</dbReference>
<evidence type="ECO:0000259" key="4">
    <source>
        <dbReference type="PROSITE" id="PS51000"/>
    </source>
</evidence>
<dbReference type="SMART" id="SM01134">
    <property type="entry name" value="DeoRC"/>
    <property type="match status" value="1"/>
</dbReference>
<dbReference type="RefSeq" id="WP_091400825.1">
    <property type="nucleotide sequence ID" value="NZ_FNQY01000028.1"/>
</dbReference>
<keyword evidence="2" id="KW-0238">DNA-binding</keyword>
<dbReference type="STRING" id="551991.SAMN05192529_12835"/>
<dbReference type="Gene3D" id="3.40.50.1360">
    <property type="match status" value="1"/>
</dbReference>
<dbReference type="InterPro" id="IPR036390">
    <property type="entry name" value="WH_DNA-bd_sf"/>
</dbReference>
<dbReference type="GO" id="GO:0003700">
    <property type="term" value="F:DNA-binding transcription factor activity"/>
    <property type="evidence" value="ECO:0007669"/>
    <property type="project" value="InterPro"/>
</dbReference>
<keyword evidence="3" id="KW-0804">Transcription</keyword>
<evidence type="ECO:0000313" key="5">
    <source>
        <dbReference type="EMBL" id="SEA56338.1"/>
    </source>
</evidence>
<keyword evidence="6" id="KW-1185">Reference proteome</keyword>
<dbReference type="OrthoDB" id="9797223at2"/>
<dbReference type="SUPFAM" id="SSF46785">
    <property type="entry name" value="Winged helix' DNA-binding domain"/>
    <property type="match status" value="1"/>
</dbReference>
<keyword evidence="1" id="KW-0805">Transcription regulation</keyword>
<evidence type="ECO:0000313" key="6">
    <source>
        <dbReference type="Proteomes" id="UP000199041"/>
    </source>
</evidence>
<evidence type="ECO:0000256" key="1">
    <source>
        <dbReference type="ARBA" id="ARBA00023015"/>
    </source>
</evidence>
<dbReference type="Pfam" id="PF08220">
    <property type="entry name" value="HTH_DeoR"/>
    <property type="match status" value="1"/>
</dbReference>
<dbReference type="InterPro" id="IPR050313">
    <property type="entry name" value="Carb_Metab_HTH_regulators"/>
</dbReference>
<organism evidence="5 6">
    <name type="scientific">Arachidicoccus rhizosphaerae</name>
    <dbReference type="NCBI Taxonomy" id="551991"/>
    <lineage>
        <taxon>Bacteria</taxon>
        <taxon>Pseudomonadati</taxon>
        <taxon>Bacteroidota</taxon>
        <taxon>Chitinophagia</taxon>
        <taxon>Chitinophagales</taxon>
        <taxon>Chitinophagaceae</taxon>
        <taxon>Arachidicoccus</taxon>
    </lineage>
</organism>
<proteinExistence type="predicted"/>
<dbReference type="InterPro" id="IPR036388">
    <property type="entry name" value="WH-like_DNA-bd_sf"/>
</dbReference>
<protein>
    <submittedName>
        <fullName evidence="5">Transcriptional regulator, DeoR family</fullName>
    </submittedName>
</protein>
<dbReference type="PROSITE" id="PS00894">
    <property type="entry name" value="HTH_DEOR_1"/>
    <property type="match status" value="1"/>
</dbReference>
<dbReference type="Pfam" id="PF00455">
    <property type="entry name" value="DeoRC"/>
    <property type="match status" value="1"/>
</dbReference>
<sequence>MASLERHQQIIDIVHQKGYESVSNLCKSLKVSAVTIRKDLKLLEKAGKLYRTHGGASNTNPFTTDRPVNEKEMIQTSEKKSIGKKAATYITADDSIIIASGTTMLALAREILPQQKLIVITSALQVASELVKHNNVDIMQLGGIVRQSSSSVVGSYAEDILKDFFCTKLYLGVDGIDFEFGLTTSNSMEAQLNKSMISVVQKVVVLADHTKFGKRGFSKICGLHDIDEIITDKGISPAIVDQCQKLGIKITIAE</sequence>
<dbReference type="EMBL" id="FNQY01000028">
    <property type="protein sequence ID" value="SEA56338.1"/>
    <property type="molecule type" value="Genomic_DNA"/>
</dbReference>
<evidence type="ECO:0000256" key="3">
    <source>
        <dbReference type="ARBA" id="ARBA00023163"/>
    </source>
</evidence>
<name>A0A1H4C7J9_9BACT</name>
<feature type="domain" description="HTH deoR-type" evidence="4">
    <location>
        <begin position="3"/>
        <end position="58"/>
    </location>
</feature>
<reference evidence="5 6" key="1">
    <citation type="submission" date="2016-10" db="EMBL/GenBank/DDBJ databases">
        <authorList>
            <person name="de Groot N.N."/>
        </authorList>
    </citation>
    <scope>NUCLEOTIDE SEQUENCE [LARGE SCALE GENOMIC DNA]</scope>
    <source>
        <strain evidence="5 6">Vu-144</strain>
    </source>
</reference>
<dbReference type="SUPFAM" id="SSF100950">
    <property type="entry name" value="NagB/RpiA/CoA transferase-like"/>
    <property type="match status" value="1"/>
</dbReference>